<dbReference type="PRINTS" id="PR01853">
    <property type="entry name" value="YAJCTRNLCASE"/>
</dbReference>
<proteinExistence type="inferred from homology"/>
<sequence length="110" mass="11805">MIDIAYAMAPPSGQGGADNTLIAFLPMILIFGVFYFLMIRPQQKKAKEHKAMLDNLKKGDAIITQGGLYGKVTSVSDAFLILEIAEKVRVKVSRGHIAGLAPSSGPEQTS</sequence>
<keyword evidence="9" id="KW-0811">Translocation</keyword>
<evidence type="ECO:0000256" key="3">
    <source>
        <dbReference type="ARBA" id="ARBA00014962"/>
    </source>
</evidence>
<dbReference type="InterPro" id="IPR003849">
    <property type="entry name" value="Preprotein_translocase_YajC"/>
</dbReference>
<dbReference type="NCBIfam" id="TIGR00739">
    <property type="entry name" value="yajC"/>
    <property type="match status" value="1"/>
</dbReference>
<evidence type="ECO:0000256" key="10">
    <source>
        <dbReference type="ARBA" id="ARBA00023136"/>
    </source>
</evidence>
<feature type="transmembrane region" description="Helical" evidence="11">
    <location>
        <begin position="20"/>
        <end position="39"/>
    </location>
</feature>
<keyword evidence="10 11" id="KW-0472">Membrane</keyword>
<evidence type="ECO:0000256" key="9">
    <source>
        <dbReference type="ARBA" id="ARBA00023010"/>
    </source>
</evidence>
<name>A0A9D6Z2W7_9BACT</name>
<evidence type="ECO:0000256" key="2">
    <source>
        <dbReference type="ARBA" id="ARBA00006742"/>
    </source>
</evidence>
<dbReference type="PANTHER" id="PTHR33909:SF1">
    <property type="entry name" value="SEC TRANSLOCON ACCESSORY COMPLEX SUBUNIT YAJC"/>
    <property type="match status" value="1"/>
</dbReference>
<keyword evidence="6 11" id="KW-0812">Transmembrane</keyword>
<dbReference type="AlphaFoldDB" id="A0A9D6Z2W7"/>
<comment type="caution">
    <text evidence="12">The sequence shown here is derived from an EMBL/GenBank/DDBJ whole genome shotgun (WGS) entry which is preliminary data.</text>
</comment>
<evidence type="ECO:0000256" key="5">
    <source>
        <dbReference type="ARBA" id="ARBA00022475"/>
    </source>
</evidence>
<keyword evidence="8 11" id="KW-1133">Transmembrane helix</keyword>
<evidence type="ECO:0000256" key="6">
    <source>
        <dbReference type="ARBA" id="ARBA00022692"/>
    </source>
</evidence>
<dbReference type="GO" id="GO:0005886">
    <property type="term" value="C:plasma membrane"/>
    <property type="evidence" value="ECO:0007669"/>
    <property type="project" value="UniProtKB-SubCell"/>
</dbReference>
<keyword evidence="7" id="KW-0653">Protein transport</keyword>
<dbReference type="GO" id="GO:0015031">
    <property type="term" value="P:protein transport"/>
    <property type="evidence" value="ECO:0007669"/>
    <property type="project" value="UniProtKB-KW"/>
</dbReference>
<evidence type="ECO:0000256" key="4">
    <source>
        <dbReference type="ARBA" id="ARBA00022448"/>
    </source>
</evidence>
<accession>A0A9D6Z2W7</accession>
<keyword evidence="5" id="KW-1003">Cell membrane</keyword>
<organism evidence="12 13">
    <name type="scientific">Desulfomonile tiedjei</name>
    <dbReference type="NCBI Taxonomy" id="2358"/>
    <lineage>
        <taxon>Bacteria</taxon>
        <taxon>Pseudomonadati</taxon>
        <taxon>Thermodesulfobacteriota</taxon>
        <taxon>Desulfomonilia</taxon>
        <taxon>Desulfomonilales</taxon>
        <taxon>Desulfomonilaceae</taxon>
        <taxon>Desulfomonile</taxon>
    </lineage>
</organism>
<dbReference type="EMBL" id="JACRDE010000196">
    <property type="protein sequence ID" value="MBI5249239.1"/>
    <property type="molecule type" value="Genomic_DNA"/>
</dbReference>
<evidence type="ECO:0000256" key="1">
    <source>
        <dbReference type="ARBA" id="ARBA00004162"/>
    </source>
</evidence>
<keyword evidence="4" id="KW-0813">Transport</keyword>
<comment type="subcellular location">
    <subcellularLocation>
        <location evidence="1">Cell membrane</location>
        <topology evidence="1">Single-pass membrane protein</topology>
    </subcellularLocation>
</comment>
<evidence type="ECO:0000313" key="13">
    <source>
        <dbReference type="Proteomes" id="UP000807825"/>
    </source>
</evidence>
<evidence type="ECO:0000313" key="12">
    <source>
        <dbReference type="EMBL" id="MBI5249239.1"/>
    </source>
</evidence>
<evidence type="ECO:0000256" key="7">
    <source>
        <dbReference type="ARBA" id="ARBA00022927"/>
    </source>
</evidence>
<dbReference type="Pfam" id="PF02699">
    <property type="entry name" value="YajC"/>
    <property type="match status" value="1"/>
</dbReference>
<comment type="similarity">
    <text evidence="2">Belongs to the YajC family.</text>
</comment>
<evidence type="ECO:0000256" key="11">
    <source>
        <dbReference type="SAM" id="Phobius"/>
    </source>
</evidence>
<gene>
    <name evidence="12" type="primary">yajC</name>
    <name evidence="12" type="ORF">HY912_07075</name>
</gene>
<dbReference type="PANTHER" id="PTHR33909">
    <property type="entry name" value="SEC TRANSLOCON ACCESSORY COMPLEX SUBUNIT YAJC"/>
    <property type="match status" value="1"/>
</dbReference>
<reference evidence="12" key="1">
    <citation type="submission" date="2020-07" db="EMBL/GenBank/DDBJ databases">
        <title>Huge and variable diversity of episymbiotic CPR bacteria and DPANN archaea in groundwater ecosystems.</title>
        <authorList>
            <person name="He C.Y."/>
            <person name="Keren R."/>
            <person name="Whittaker M."/>
            <person name="Farag I.F."/>
            <person name="Doudna J."/>
            <person name="Cate J.H.D."/>
            <person name="Banfield J.F."/>
        </authorList>
    </citation>
    <scope>NUCLEOTIDE SEQUENCE</scope>
    <source>
        <strain evidence="12">NC_groundwater_1664_Pr3_B-0.1um_52_9</strain>
    </source>
</reference>
<dbReference type="SMART" id="SM01323">
    <property type="entry name" value="YajC"/>
    <property type="match status" value="1"/>
</dbReference>
<dbReference type="Proteomes" id="UP000807825">
    <property type="component" value="Unassembled WGS sequence"/>
</dbReference>
<evidence type="ECO:0000256" key="8">
    <source>
        <dbReference type="ARBA" id="ARBA00022989"/>
    </source>
</evidence>
<protein>
    <recommendedName>
        <fullName evidence="3">Sec translocon accessory complex subunit YajC</fullName>
    </recommendedName>
</protein>